<feature type="domain" description="Ribosomal RNA adenine methylase transferase N-terminal" evidence="4">
    <location>
        <begin position="24"/>
        <end position="167"/>
    </location>
</feature>
<dbReference type="CDD" id="cd02440">
    <property type="entry name" value="AdoMet_MTases"/>
    <property type="match status" value="1"/>
</dbReference>
<reference evidence="5 6" key="1">
    <citation type="submission" date="2024-06" db="EMBL/GenBank/DDBJ databases">
        <title>The Natural Products Discovery Center: Release of the First 8490 Sequenced Strains for Exploring Actinobacteria Biosynthetic Diversity.</title>
        <authorList>
            <person name="Kalkreuter E."/>
            <person name="Kautsar S.A."/>
            <person name="Yang D."/>
            <person name="Bader C.D."/>
            <person name="Teijaro C.N."/>
            <person name="Fluegel L."/>
            <person name="Davis C.M."/>
            <person name="Simpson J.R."/>
            <person name="Lauterbach L."/>
            <person name="Steele A.D."/>
            <person name="Gui C."/>
            <person name="Meng S."/>
            <person name="Li G."/>
            <person name="Viehrig K."/>
            <person name="Ye F."/>
            <person name="Su P."/>
            <person name="Kiefer A.F."/>
            <person name="Nichols A."/>
            <person name="Cepeda A.J."/>
            <person name="Yan W."/>
            <person name="Fan B."/>
            <person name="Jiang Y."/>
            <person name="Adhikari A."/>
            <person name="Zheng C.-J."/>
            <person name="Schuster L."/>
            <person name="Cowan T.M."/>
            <person name="Smanski M.J."/>
            <person name="Chevrette M.G."/>
            <person name="De Carvalho L.P.S."/>
            <person name="Shen B."/>
        </authorList>
    </citation>
    <scope>NUCLEOTIDE SEQUENCE [LARGE SCALE GENOMIC DNA]</scope>
    <source>
        <strain evidence="5 6">NPDC001694</strain>
    </source>
</reference>
<keyword evidence="6" id="KW-1185">Reference proteome</keyword>
<name>A0ABV1TUT0_9ACTN</name>
<dbReference type="SUPFAM" id="SSF53335">
    <property type="entry name" value="S-adenosyl-L-methionine-dependent methyltransferases"/>
    <property type="match status" value="1"/>
</dbReference>
<proteinExistence type="predicted"/>
<evidence type="ECO:0000256" key="3">
    <source>
        <dbReference type="ARBA" id="ARBA00022691"/>
    </source>
</evidence>
<sequence>MSITREFLRRPRLTGAVAPSSATLAQAMTAGLDLERADVVVELGSGTGAITEAIRQRLAPGTRLIAVELNPVFARRLADRYEGSAVEVVHGSAEDLSALVPHPVDAVVSGLPWTVMPHERQRRILDAVTGVLRADGRFSTFAYVHAAWTPPARRFAAELATRFSTVERSRAVWPNLPPAYVHRAFTPIHRPLPTPITRTLQNRSTP</sequence>
<dbReference type="EMBL" id="JBEOZM010000035">
    <property type="protein sequence ID" value="MER6273787.1"/>
    <property type="molecule type" value="Genomic_DNA"/>
</dbReference>
<keyword evidence="3" id="KW-0949">S-adenosyl-L-methionine</keyword>
<dbReference type="InterPro" id="IPR029063">
    <property type="entry name" value="SAM-dependent_MTases_sf"/>
</dbReference>
<dbReference type="Pfam" id="PF13649">
    <property type="entry name" value="Methyltransf_25"/>
    <property type="match status" value="1"/>
</dbReference>
<evidence type="ECO:0000259" key="4">
    <source>
        <dbReference type="SMART" id="SM00650"/>
    </source>
</evidence>
<gene>
    <name evidence="5" type="ORF">ABT211_42000</name>
</gene>
<dbReference type="Proteomes" id="UP001490365">
    <property type="component" value="Unassembled WGS sequence"/>
</dbReference>
<evidence type="ECO:0000313" key="6">
    <source>
        <dbReference type="Proteomes" id="UP001490365"/>
    </source>
</evidence>
<evidence type="ECO:0000256" key="2">
    <source>
        <dbReference type="ARBA" id="ARBA00022679"/>
    </source>
</evidence>
<dbReference type="InterPro" id="IPR020598">
    <property type="entry name" value="rRNA_Ade_methylase_Trfase_N"/>
</dbReference>
<dbReference type="SMART" id="SM00650">
    <property type="entry name" value="rADc"/>
    <property type="match status" value="1"/>
</dbReference>
<keyword evidence="2" id="KW-0808">Transferase</keyword>
<accession>A0ABV1TUT0</accession>
<dbReference type="InterPro" id="IPR041698">
    <property type="entry name" value="Methyltransf_25"/>
</dbReference>
<evidence type="ECO:0000313" key="5">
    <source>
        <dbReference type="EMBL" id="MER6273787.1"/>
    </source>
</evidence>
<comment type="caution">
    <text evidence="5">The sequence shown here is derived from an EMBL/GenBank/DDBJ whole genome shotgun (WGS) entry which is preliminary data.</text>
</comment>
<protein>
    <submittedName>
        <fullName evidence="5">Methyltransferase domain-containing protein</fullName>
    </submittedName>
</protein>
<dbReference type="GO" id="GO:0008168">
    <property type="term" value="F:methyltransferase activity"/>
    <property type="evidence" value="ECO:0007669"/>
    <property type="project" value="UniProtKB-KW"/>
</dbReference>
<dbReference type="RefSeq" id="WP_351698131.1">
    <property type="nucleotide sequence ID" value="NZ_JBEOZM010000035.1"/>
</dbReference>
<dbReference type="GO" id="GO:0032259">
    <property type="term" value="P:methylation"/>
    <property type="evidence" value="ECO:0007669"/>
    <property type="project" value="UniProtKB-KW"/>
</dbReference>
<organism evidence="5 6">
    <name type="scientific">Streptomyces sp. 900105755</name>
    <dbReference type="NCBI Taxonomy" id="3154389"/>
    <lineage>
        <taxon>Bacteria</taxon>
        <taxon>Bacillati</taxon>
        <taxon>Actinomycetota</taxon>
        <taxon>Actinomycetes</taxon>
        <taxon>Kitasatosporales</taxon>
        <taxon>Streptomycetaceae</taxon>
        <taxon>Streptomyces</taxon>
    </lineage>
</organism>
<dbReference type="Gene3D" id="3.40.50.150">
    <property type="entry name" value="Vaccinia Virus protein VP39"/>
    <property type="match status" value="1"/>
</dbReference>
<evidence type="ECO:0000256" key="1">
    <source>
        <dbReference type="ARBA" id="ARBA00022603"/>
    </source>
</evidence>
<keyword evidence="1 5" id="KW-0489">Methyltransferase</keyword>